<organism evidence="1 2">
    <name type="scientific">Chitinophaga rupis</name>
    <dbReference type="NCBI Taxonomy" id="573321"/>
    <lineage>
        <taxon>Bacteria</taxon>
        <taxon>Pseudomonadati</taxon>
        <taxon>Bacteroidota</taxon>
        <taxon>Chitinophagia</taxon>
        <taxon>Chitinophagales</taxon>
        <taxon>Chitinophagaceae</taxon>
        <taxon>Chitinophaga</taxon>
    </lineage>
</organism>
<protein>
    <recommendedName>
        <fullName evidence="3">DUF1579 domain-containing protein</fullName>
    </recommendedName>
</protein>
<keyword evidence="2" id="KW-1185">Reference proteome</keyword>
<accession>A0A1H8J237</accession>
<dbReference type="Pfam" id="PF07617">
    <property type="entry name" value="DUF1579"/>
    <property type="match status" value="1"/>
</dbReference>
<dbReference type="STRING" id="573321.SAMN04488505_112153"/>
<evidence type="ECO:0008006" key="3">
    <source>
        <dbReference type="Google" id="ProtNLM"/>
    </source>
</evidence>
<dbReference type="RefSeq" id="WP_202909402.1">
    <property type="nucleotide sequence ID" value="NZ_FOBB01000012.1"/>
</dbReference>
<proteinExistence type="predicted"/>
<evidence type="ECO:0000313" key="1">
    <source>
        <dbReference type="EMBL" id="SEN74455.1"/>
    </source>
</evidence>
<dbReference type="InterPro" id="IPR011473">
    <property type="entry name" value="DUF1579"/>
</dbReference>
<dbReference type="Proteomes" id="UP000198984">
    <property type="component" value="Unassembled WGS sequence"/>
</dbReference>
<sequence>MNMPFEGMGTTGYDNAKKIFVSSWVDNMGTGMMYMEGKWDEASKAVHFTGKMLDPTTGKDCDVKEIYKWVDDNTQQMEMYTVVNGKEVKNMEITFTRK</sequence>
<evidence type="ECO:0000313" key="2">
    <source>
        <dbReference type="Proteomes" id="UP000198984"/>
    </source>
</evidence>
<dbReference type="EMBL" id="FOBB01000012">
    <property type="protein sequence ID" value="SEN74455.1"/>
    <property type="molecule type" value="Genomic_DNA"/>
</dbReference>
<reference evidence="1 2" key="1">
    <citation type="submission" date="2016-10" db="EMBL/GenBank/DDBJ databases">
        <authorList>
            <person name="de Groot N.N."/>
        </authorList>
    </citation>
    <scope>NUCLEOTIDE SEQUENCE [LARGE SCALE GENOMIC DNA]</scope>
    <source>
        <strain evidence="1 2">DSM 21039</strain>
    </source>
</reference>
<name>A0A1H8J237_9BACT</name>
<gene>
    <name evidence="1" type="ORF">SAMN04488505_112153</name>
</gene>
<dbReference type="AlphaFoldDB" id="A0A1H8J237"/>